<name>A0A154P421_DUFNO</name>
<protein>
    <submittedName>
        <fullName evidence="2">Uncharacterized protein</fullName>
    </submittedName>
</protein>
<evidence type="ECO:0000313" key="3">
    <source>
        <dbReference type="Proteomes" id="UP000076502"/>
    </source>
</evidence>
<reference evidence="2 3" key="1">
    <citation type="submission" date="2015-07" db="EMBL/GenBank/DDBJ databases">
        <title>The genome of Dufourea novaeangliae.</title>
        <authorList>
            <person name="Pan H."/>
            <person name="Kapheim K."/>
        </authorList>
    </citation>
    <scope>NUCLEOTIDE SEQUENCE [LARGE SCALE GENOMIC DNA]</scope>
    <source>
        <strain evidence="2">0120121106</strain>
        <tissue evidence="2">Whole body</tissue>
    </source>
</reference>
<organism evidence="2 3">
    <name type="scientific">Dufourea novaeangliae</name>
    <name type="common">Sweat bee</name>
    <dbReference type="NCBI Taxonomy" id="178035"/>
    <lineage>
        <taxon>Eukaryota</taxon>
        <taxon>Metazoa</taxon>
        <taxon>Ecdysozoa</taxon>
        <taxon>Arthropoda</taxon>
        <taxon>Hexapoda</taxon>
        <taxon>Insecta</taxon>
        <taxon>Pterygota</taxon>
        <taxon>Neoptera</taxon>
        <taxon>Endopterygota</taxon>
        <taxon>Hymenoptera</taxon>
        <taxon>Apocrita</taxon>
        <taxon>Aculeata</taxon>
        <taxon>Apoidea</taxon>
        <taxon>Anthophila</taxon>
        <taxon>Halictidae</taxon>
        <taxon>Rophitinae</taxon>
        <taxon>Dufourea</taxon>
    </lineage>
</organism>
<keyword evidence="3" id="KW-1185">Reference proteome</keyword>
<dbReference type="AlphaFoldDB" id="A0A154P421"/>
<gene>
    <name evidence="2" type="ORF">WN55_10612</name>
</gene>
<feature type="region of interest" description="Disordered" evidence="1">
    <location>
        <begin position="1"/>
        <end position="20"/>
    </location>
</feature>
<dbReference type="EMBL" id="KQ434809">
    <property type="protein sequence ID" value="KZC06699.1"/>
    <property type="molecule type" value="Genomic_DNA"/>
</dbReference>
<proteinExistence type="predicted"/>
<evidence type="ECO:0000256" key="1">
    <source>
        <dbReference type="SAM" id="MobiDB-lite"/>
    </source>
</evidence>
<accession>A0A154P421</accession>
<evidence type="ECO:0000313" key="2">
    <source>
        <dbReference type="EMBL" id="KZC06699.1"/>
    </source>
</evidence>
<sequence length="91" mass="9859">MAYPGLDRTNPEQNGSCTASLPHLGMRFRCRRGGGSKQGAVPCPMATLSAAPRTRTTLLIVGRLAEEGRVRPRLSGRSPRISEDRPPGKKF</sequence>
<feature type="region of interest" description="Disordered" evidence="1">
    <location>
        <begin position="69"/>
        <end position="91"/>
    </location>
</feature>
<feature type="compositionally biased region" description="Basic and acidic residues" evidence="1">
    <location>
        <begin position="80"/>
        <end position="91"/>
    </location>
</feature>
<dbReference type="Proteomes" id="UP000076502">
    <property type="component" value="Unassembled WGS sequence"/>
</dbReference>